<keyword evidence="2" id="KW-1185">Reference proteome</keyword>
<protein>
    <submittedName>
        <fullName evidence="1">GHMP kinase</fullName>
    </submittedName>
</protein>
<accession>A0ACC6QS36</accession>
<evidence type="ECO:0000313" key="1">
    <source>
        <dbReference type="EMBL" id="MEJ8660647.1"/>
    </source>
</evidence>
<keyword evidence="1" id="KW-0808">Transferase</keyword>
<sequence length="339" mass="35791">MFLDDRGRRCAGLVTLPMNGPGTRARFVRRPEAPPGAFTVTPHDRTKALRAVALAVDECARRCREPLCGGELRLTGDIPVGLGMGSSTSDVIAAVRAVADAYGLRLPPGTVARLSVRAELASDPLMLGARPVLFAQREGRVLEVLGDALPPVVVVGCTLGGGGPVDTLSLPAPVHDDEDVRAYERLRALLRRAVATADPGLLGRVGTESARRAQRLLRHPEFDALVAIAGHTGAVGVQIAHSGTVAGLLFDPAAPGLPHRVERCRHDLEREGIPATRTFTTYTPTEEFMNGPAHRGIDRQAGPDTSGRPARVSALRDHEGRLGLGGRPPSARHRSGTAG</sequence>
<name>A0ACC6QS36_9ACTN</name>
<dbReference type="EMBL" id="JBBKAI010000002">
    <property type="protein sequence ID" value="MEJ8660647.1"/>
    <property type="molecule type" value="Genomic_DNA"/>
</dbReference>
<evidence type="ECO:0000313" key="2">
    <source>
        <dbReference type="Proteomes" id="UP001375539"/>
    </source>
</evidence>
<proteinExistence type="predicted"/>
<gene>
    <name evidence="1" type="ORF">WKI58_29710</name>
</gene>
<reference evidence="1" key="1">
    <citation type="submission" date="2024-03" db="EMBL/GenBank/DDBJ databases">
        <title>Novel Streptomyces species of biotechnological and ecological value are a feature of Machair soil.</title>
        <authorList>
            <person name="Prole J.R."/>
            <person name="Goodfellow M."/>
            <person name="Allenby N."/>
            <person name="Ward A.C."/>
        </authorList>
    </citation>
    <scope>NUCLEOTIDE SEQUENCE</scope>
    <source>
        <strain evidence="1">MS1.AVA.4</strain>
    </source>
</reference>
<comment type="caution">
    <text evidence="1">The sequence shown here is derived from an EMBL/GenBank/DDBJ whole genome shotgun (WGS) entry which is preliminary data.</text>
</comment>
<keyword evidence="1" id="KW-0418">Kinase</keyword>
<dbReference type="Proteomes" id="UP001375539">
    <property type="component" value="Unassembled WGS sequence"/>
</dbReference>
<organism evidence="1 2">
    <name type="scientific">Streptomyces pratisoli</name>
    <dbReference type="NCBI Taxonomy" id="3139917"/>
    <lineage>
        <taxon>Bacteria</taxon>
        <taxon>Bacillati</taxon>
        <taxon>Actinomycetota</taxon>
        <taxon>Actinomycetes</taxon>
        <taxon>Kitasatosporales</taxon>
        <taxon>Streptomycetaceae</taxon>
        <taxon>Streptomyces</taxon>
    </lineage>
</organism>